<accession>A0A3G2T3B3</accession>
<dbReference type="Proteomes" id="UP000279962">
    <property type="component" value="Chromosome"/>
</dbReference>
<dbReference type="Gene3D" id="3.20.20.140">
    <property type="entry name" value="Metal-dependent hydrolases"/>
    <property type="match status" value="1"/>
</dbReference>
<dbReference type="AlphaFoldDB" id="A0A3G2T3B3"/>
<evidence type="ECO:0000313" key="4">
    <source>
        <dbReference type="Proteomes" id="UP000279962"/>
    </source>
</evidence>
<name>A0A3G2T3B3_9GAMM</name>
<evidence type="ECO:0000256" key="1">
    <source>
        <dbReference type="ARBA" id="ARBA00022975"/>
    </source>
</evidence>
<dbReference type="GO" id="GO:0004151">
    <property type="term" value="F:dihydroorotase activity"/>
    <property type="evidence" value="ECO:0007669"/>
    <property type="project" value="InterPro"/>
</dbReference>
<dbReference type="GO" id="GO:0004038">
    <property type="term" value="F:allantoinase activity"/>
    <property type="evidence" value="ECO:0007669"/>
    <property type="project" value="TreeGrafter"/>
</dbReference>
<evidence type="ECO:0000313" key="3">
    <source>
        <dbReference type="EMBL" id="AYO54688.1"/>
    </source>
</evidence>
<dbReference type="GO" id="GO:0016740">
    <property type="term" value="F:transferase activity"/>
    <property type="evidence" value="ECO:0007669"/>
    <property type="project" value="UniProtKB-KW"/>
</dbReference>
<dbReference type="PANTHER" id="PTHR43668">
    <property type="entry name" value="ALLANTOINASE"/>
    <property type="match status" value="1"/>
</dbReference>
<dbReference type="RefSeq" id="WP_087552044.1">
    <property type="nucleotide sequence ID" value="NZ_CP033133.1"/>
</dbReference>
<dbReference type="Pfam" id="PF12890">
    <property type="entry name" value="DHOase"/>
    <property type="match status" value="1"/>
</dbReference>
<dbReference type="GO" id="GO:0046872">
    <property type="term" value="F:metal ion binding"/>
    <property type="evidence" value="ECO:0007669"/>
    <property type="project" value="InterPro"/>
</dbReference>
<gene>
    <name evidence="3" type="ORF">CDG68_13980</name>
</gene>
<dbReference type="SUPFAM" id="SSF51556">
    <property type="entry name" value="Metallo-dependent hydrolases"/>
    <property type="match status" value="1"/>
</dbReference>
<dbReference type="GO" id="GO:0006221">
    <property type="term" value="P:pyrimidine nucleotide biosynthetic process"/>
    <property type="evidence" value="ECO:0007669"/>
    <property type="project" value="UniProtKB-KW"/>
</dbReference>
<dbReference type="EMBL" id="CP033133">
    <property type="protein sequence ID" value="AYO54688.1"/>
    <property type="molecule type" value="Genomic_DNA"/>
</dbReference>
<dbReference type="InterPro" id="IPR011059">
    <property type="entry name" value="Metal-dep_hydrolase_composite"/>
</dbReference>
<organism evidence="3 4">
    <name type="scientific">Acinetobacter wuhouensis</name>
    <dbReference type="NCBI Taxonomy" id="1879050"/>
    <lineage>
        <taxon>Bacteria</taxon>
        <taxon>Pseudomonadati</taxon>
        <taxon>Pseudomonadota</taxon>
        <taxon>Gammaproteobacteria</taxon>
        <taxon>Moraxellales</taxon>
        <taxon>Moraxellaceae</taxon>
        <taxon>Acinetobacter</taxon>
    </lineage>
</organism>
<proteinExistence type="predicted"/>
<keyword evidence="3" id="KW-0808">Transferase</keyword>
<evidence type="ECO:0000259" key="2">
    <source>
        <dbReference type="Pfam" id="PF12890"/>
    </source>
</evidence>
<dbReference type="InterPro" id="IPR024403">
    <property type="entry name" value="DHOase_cat"/>
</dbReference>
<feature type="domain" description="Dihydroorotase catalytic" evidence="2">
    <location>
        <begin position="49"/>
        <end position="233"/>
    </location>
</feature>
<dbReference type="SUPFAM" id="SSF51338">
    <property type="entry name" value="Composite domain of metallo-dependent hydrolases"/>
    <property type="match status" value="1"/>
</dbReference>
<protein>
    <submittedName>
        <fullName evidence="3">Aspartate carbamoyltransferase</fullName>
    </submittedName>
</protein>
<dbReference type="InterPro" id="IPR050138">
    <property type="entry name" value="DHOase/Allantoinase_Hydrolase"/>
</dbReference>
<sequence>MSIVKIENVRVLDPINKTDSVQTVYLENGKLLASQPDQSQITDNIDGQGKWLMPTMVDLCARLREPGQQQHGTLKSEGKAARENGILHVFTPPDSQPIVQDNGALIHGLVEKAKLDGGIHLQVIGAQTQGLNGKQPANMAGLKKGGCTSVSNAYATFEDDDVVLRTLEYAAGLDMTVVFYPEEHQIAKDGCVHEGFIASRQGLPMIPALAETIAIAKYLLMIEVTGVRAHFGLLSCGASVELIQNAKAKGLPVTADVAMHQLHLTEQLIDGFNSLAHVRPPLRAEQDKELLRQGVKDGVIDAICTHHEPLSGSAKLAPFAETLPGITAFDTYVSFGVQLVKEGLFEPLEWVEKVTLEPARVANMTQRWEKEFGWVLVDPDLEWTVSKDSIISQGKNTPLINHTMTGKVIHTFAA</sequence>
<dbReference type="PANTHER" id="PTHR43668:SF2">
    <property type="entry name" value="ALLANTOINASE"/>
    <property type="match status" value="1"/>
</dbReference>
<dbReference type="InterPro" id="IPR004722">
    <property type="entry name" value="DHOase"/>
</dbReference>
<reference evidence="3 4" key="1">
    <citation type="submission" date="2018-10" db="EMBL/GenBank/DDBJ databases">
        <title>The complete genome of Acinetobacter wuhouensis strain WCHAW010062.</title>
        <authorList>
            <person name="Hu Y."/>
            <person name="Long H."/>
            <person name="Feng Y."/>
            <person name="Zong Z."/>
        </authorList>
    </citation>
    <scope>NUCLEOTIDE SEQUENCE [LARGE SCALE GENOMIC DNA]</scope>
    <source>
        <strain evidence="3 4">WCHAW010062</strain>
    </source>
</reference>
<dbReference type="CDD" id="cd01317">
    <property type="entry name" value="DHOase_IIa"/>
    <property type="match status" value="1"/>
</dbReference>
<dbReference type="Gene3D" id="2.30.40.10">
    <property type="entry name" value="Urease, subunit C, domain 1"/>
    <property type="match status" value="1"/>
</dbReference>
<dbReference type="GO" id="GO:0005737">
    <property type="term" value="C:cytoplasm"/>
    <property type="evidence" value="ECO:0007669"/>
    <property type="project" value="TreeGrafter"/>
</dbReference>
<keyword evidence="1" id="KW-0665">Pyrimidine biosynthesis</keyword>
<dbReference type="InterPro" id="IPR032466">
    <property type="entry name" value="Metal_Hydrolase"/>
</dbReference>
<dbReference type="GO" id="GO:0006145">
    <property type="term" value="P:purine nucleobase catabolic process"/>
    <property type="evidence" value="ECO:0007669"/>
    <property type="project" value="TreeGrafter"/>
</dbReference>